<keyword evidence="3" id="KW-1185">Reference proteome</keyword>
<reference evidence="2 3" key="1">
    <citation type="journal article" date="2010" name="PLoS ONE">
        <title>The complete genome of Propionibacterium freudenreichii CIRM-BIA1, a hardy actinobacterium with food and probiotic applications.</title>
        <authorList>
            <person name="Falentin H."/>
            <person name="Deutsch S.M."/>
            <person name="Jan G."/>
            <person name="Loux V."/>
            <person name="Thierry A."/>
            <person name="Parayre S."/>
            <person name="Maillard M.B."/>
            <person name="Dherbecourt J."/>
            <person name="Cousin F.J."/>
            <person name="Jardin J."/>
            <person name="Siguier P."/>
            <person name="Couloux A."/>
            <person name="Barbe V."/>
            <person name="Vacherie B."/>
            <person name="Wincker P."/>
            <person name="Gibrat J.F."/>
            <person name="Gaillardin C."/>
            <person name="Lortal S."/>
        </authorList>
    </citation>
    <scope>NUCLEOTIDE SEQUENCE [LARGE SCALE GENOMIC DNA]</scope>
    <source>
        <strain evidence="3">ATCC 9614 / DSM 4902 / CIP 103027 / NCIMB 8099 / CIRM-BIA1</strain>
    </source>
</reference>
<dbReference type="AlphaFoldDB" id="D7GHX0"/>
<gene>
    <name evidence="2" type="ordered locus">PFREUD_01770</name>
</gene>
<protein>
    <submittedName>
        <fullName evidence="2">Uncharacterized protein</fullName>
    </submittedName>
</protein>
<evidence type="ECO:0000256" key="1">
    <source>
        <dbReference type="SAM" id="MobiDB-lite"/>
    </source>
</evidence>
<accession>D7GHX0</accession>
<feature type="region of interest" description="Disordered" evidence="1">
    <location>
        <begin position="1"/>
        <end position="26"/>
    </location>
</feature>
<name>D7GHX0_PROFC</name>
<evidence type="ECO:0000313" key="3">
    <source>
        <dbReference type="Proteomes" id="UP000000936"/>
    </source>
</evidence>
<organism evidence="2 3">
    <name type="scientific">Propionibacterium freudenreichii subsp. shermanii (strain ATCC 9614 / DSM 4902 / CIP 103027 / NCIMB 8099 / CIRM-BIA1)</name>
    <dbReference type="NCBI Taxonomy" id="754252"/>
    <lineage>
        <taxon>Bacteria</taxon>
        <taxon>Bacillati</taxon>
        <taxon>Actinomycetota</taxon>
        <taxon>Actinomycetes</taxon>
        <taxon>Propionibacteriales</taxon>
        <taxon>Propionibacteriaceae</taxon>
        <taxon>Propionibacterium</taxon>
    </lineage>
</organism>
<evidence type="ECO:0000313" key="2">
    <source>
        <dbReference type="EMBL" id="CBL55692.1"/>
    </source>
</evidence>
<sequence length="26" mass="2561">MTAATPTTGGRHAADALAELGGKPHE</sequence>
<dbReference type="KEGG" id="pfr:PFREUD_01770"/>
<proteinExistence type="predicted"/>
<dbReference type="EMBL" id="FN806773">
    <property type="protein sequence ID" value="CBL55692.1"/>
    <property type="molecule type" value="Genomic_DNA"/>
</dbReference>
<dbReference type="Proteomes" id="UP000000936">
    <property type="component" value="Chromosome"/>
</dbReference>
<dbReference type="HOGENOM" id="CLU_3416963_0_0_11"/>